<name>A0A6P7SLI4_9MOLL</name>
<dbReference type="InterPro" id="IPR027124">
    <property type="entry name" value="Swc5/CFDP1/2"/>
</dbReference>
<evidence type="ECO:0000313" key="3">
    <source>
        <dbReference type="Proteomes" id="UP000515154"/>
    </source>
</evidence>
<organism evidence="3 4">
    <name type="scientific">Octopus sinensis</name>
    <name type="common">East Asian common octopus</name>
    <dbReference type="NCBI Taxonomy" id="2607531"/>
    <lineage>
        <taxon>Eukaryota</taxon>
        <taxon>Metazoa</taxon>
        <taxon>Spiralia</taxon>
        <taxon>Lophotrochozoa</taxon>
        <taxon>Mollusca</taxon>
        <taxon>Cephalopoda</taxon>
        <taxon>Coleoidea</taxon>
        <taxon>Octopodiformes</taxon>
        <taxon>Octopoda</taxon>
        <taxon>Incirrata</taxon>
        <taxon>Octopodidae</taxon>
        <taxon>Octopus</taxon>
    </lineage>
</organism>
<dbReference type="AlphaFoldDB" id="A0A6P7SLI4"/>
<dbReference type="Proteomes" id="UP000515154">
    <property type="component" value="Linkage group LG1"/>
</dbReference>
<accession>A0A6P7SLI4</accession>
<protein>
    <submittedName>
        <fullName evidence="4">Craniofacial development protein 2-like</fullName>
    </submittedName>
</protein>
<dbReference type="InterPro" id="IPR005135">
    <property type="entry name" value="Endo/exonuclease/phosphatase"/>
</dbReference>
<evidence type="ECO:0000259" key="2">
    <source>
        <dbReference type="Pfam" id="PF14529"/>
    </source>
</evidence>
<dbReference type="RefSeq" id="XP_029638786.1">
    <property type="nucleotide sequence ID" value="XM_029782926.1"/>
</dbReference>
<feature type="domain" description="Endonuclease/exonuclease/phosphatase" evidence="2">
    <location>
        <begin position="106"/>
        <end position="244"/>
    </location>
</feature>
<dbReference type="Gene3D" id="3.60.10.10">
    <property type="entry name" value="Endonuclease/exonuclease/phosphatase"/>
    <property type="match status" value="1"/>
</dbReference>
<evidence type="ECO:0000313" key="4">
    <source>
        <dbReference type="RefSeq" id="XP_029638786.1"/>
    </source>
</evidence>
<dbReference type="Pfam" id="PF14529">
    <property type="entry name" value="Exo_endo_phos_2"/>
    <property type="match status" value="1"/>
</dbReference>
<gene>
    <name evidence="4" type="primary">LOC115213904</name>
</gene>
<dbReference type="GO" id="GO:0003824">
    <property type="term" value="F:catalytic activity"/>
    <property type="evidence" value="ECO:0007669"/>
    <property type="project" value="InterPro"/>
</dbReference>
<feature type="compositionally biased region" description="Basic residues" evidence="1">
    <location>
        <begin position="255"/>
        <end position="272"/>
    </location>
</feature>
<feature type="region of interest" description="Disordered" evidence="1">
    <location>
        <begin position="251"/>
        <end position="284"/>
    </location>
</feature>
<proteinExistence type="predicted"/>
<dbReference type="PANTHER" id="PTHR23227">
    <property type="entry name" value="BUCENTAUR RELATED"/>
    <property type="match status" value="1"/>
</dbReference>
<reference evidence="4" key="1">
    <citation type="submission" date="2025-08" db="UniProtKB">
        <authorList>
            <consortium name="RefSeq"/>
        </authorList>
    </citation>
    <scope>IDENTIFICATION</scope>
</reference>
<evidence type="ECO:0000256" key="1">
    <source>
        <dbReference type="SAM" id="MobiDB-lite"/>
    </source>
</evidence>
<sequence>MTTGMDITDLDKTEDIGKMAIIDRELTWLNVDITALQETRLADSGSIRERNHTFFWKGLGEDERRINGVGFTVHNRLLNKINTPRDISEHITIMEVGAKTGRTHHISAYAPILTAENEKKDQFYEELQDMINSVLRADQFFLMGDFNARVGADHQAWPNCFGQFGLGKINENGQRLLEFCTNNNLCIANTFYNGKDQHKVSWCHPRSGHWHQIDFVIVRKNDVDTVKQTRSFYSAHCNTDHPLVIAKVKMDTKKTPRAKKPKKPKINTKKHPKSSDENQISRIC</sequence>
<dbReference type="KEGG" id="osn:115213904"/>
<dbReference type="InterPro" id="IPR036691">
    <property type="entry name" value="Endo/exonu/phosph_ase_sf"/>
</dbReference>
<dbReference type="CDD" id="cd09076">
    <property type="entry name" value="L1-EN"/>
    <property type="match status" value="1"/>
</dbReference>
<dbReference type="PANTHER" id="PTHR23227:SF67">
    <property type="entry name" value="CRANIOFACIAL DEVELOPMENT PROTEIN 2-LIKE"/>
    <property type="match status" value="1"/>
</dbReference>
<keyword evidence="3" id="KW-1185">Reference proteome</keyword>
<dbReference type="SUPFAM" id="SSF56219">
    <property type="entry name" value="DNase I-like"/>
    <property type="match status" value="1"/>
</dbReference>